<dbReference type="PANTHER" id="PTHR24064">
    <property type="entry name" value="SOLUTE CARRIER FAMILY 22 MEMBER"/>
    <property type="match status" value="1"/>
</dbReference>
<feature type="transmembrane region" description="Helical" evidence="5">
    <location>
        <begin position="257"/>
        <end position="276"/>
    </location>
</feature>
<feature type="transmembrane region" description="Helical" evidence="5">
    <location>
        <begin position="488"/>
        <end position="508"/>
    </location>
</feature>
<gene>
    <name evidence="8" type="primary">LOC116221423</name>
</gene>
<feature type="transmembrane region" description="Helical" evidence="5">
    <location>
        <begin position="17"/>
        <end position="41"/>
    </location>
</feature>
<keyword evidence="7" id="KW-1185">Reference proteome</keyword>
<keyword evidence="4 5" id="KW-0472">Membrane</keyword>
<feature type="transmembrane region" description="Helical" evidence="5">
    <location>
        <begin position="339"/>
        <end position="359"/>
    </location>
</feature>
<evidence type="ECO:0000313" key="7">
    <source>
        <dbReference type="Proteomes" id="UP000515152"/>
    </source>
</evidence>
<dbReference type="InterPro" id="IPR005828">
    <property type="entry name" value="MFS_sugar_transport-like"/>
</dbReference>
<dbReference type="AlphaFoldDB" id="A0A6P8FM97"/>
<dbReference type="OrthoDB" id="3936150at2759"/>
<dbReference type="KEGG" id="char:116221423"/>
<dbReference type="InterPro" id="IPR036259">
    <property type="entry name" value="MFS_trans_sf"/>
</dbReference>
<feature type="transmembrane region" description="Helical" evidence="5">
    <location>
        <begin position="425"/>
        <end position="448"/>
    </location>
</feature>
<feature type="transmembrane region" description="Helical" evidence="5">
    <location>
        <begin position="460"/>
        <end position="482"/>
    </location>
</feature>
<feature type="transmembrane region" description="Helical" evidence="5">
    <location>
        <begin position="192"/>
        <end position="215"/>
    </location>
</feature>
<dbReference type="PROSITE" id="PS00216">
    <property type="entry name" value="SUGAR_TRANSPORT_1"/>
    <property type="match status" value="1"/>
</dbReference>
<organism evidence="7 8">
    <name type="scientific">Clupea harengus</name>
    <name type="common">Atlantic herring</name>
    <dbReference type="NCBI Taxonomy" id="7950"/>
    <lineage>
        <taxon>Eukaryota</taxon>
        <taxon>Metazoa</taxon>
        <taxon>Chordata</taxon>
        <taxon>Craniata</taxon>
        <taxon>Vertebrata</taxon>
        <taxon>Euteleostomi</taxon>
        <taxon>Actinopterygii</taxon>
        <taxon>Neopterygii</taxon>
        <taxon>Teleostei</taxon>
        <taxon>Clupei</taxon>
        <taxon>Clupeiformes</taxon>
        <taxon>Clupeoidei</taxon>
        <taxon>Clupeidae</taxon>
        <taxon>Clupea</taxon>
    </lineage>
</organism>
<accession>A0A6P8FM97</accession>
<keyword evidence="3 5" id="KW-1133">Transmembrane helix</keyword>
<feature type="domain" description="Major facilitator superfamily (MFS) profile" evidence="6">
    <location>
        <begin position="87"/>
        <end position="513"/>
    </location>
</feature>
<dbReference type="InterPro" id="IPR005829">
    <property type="entry name" value="Sugar_transporter_CS"/>
</dbReference>
<dbReference type="Pfam" id="PF00083">
    <property type="entry name" value="Sugar_tr"/>
    <property type="match status" value="1"/>
</dbReference>
<evidence type="ECO:0000256" key="4">
    <source>
        <dbReference type="ARBA" id="ARBA00023136"/>
    </source>
</evidence>
<dbReference type="RefSeq" id="XP_031427334.1">
    <property type="nucleotide sequence ID" value="XM_031571474.2"/>
</dbReference>
<comment type="subcellular location">
    <subcellularLocation>
        <location evidence="1">Membrane</location>
        <topology evidence="1">Multi-pass membrane protein</topology>
    </subcellularLocation>
</comment>
<protein>
    <submittedName>
        <fullName evidence="8">Solute carrier family 22 member 4-like</fullName>
    </submittedName>
</protein>
<dbReference type="Proteomes" id="UP000515152">
    <property type="component" value="Chromosome 8"/>
</dbReference>
<evidence type="ECO:0000256" key="5">
    <source>
        <dbReference type="SAM" id="Phobius"/>
    </source>
</evidence>
<keyword evidence="2 5" id="KW-0812">Transmembrane</keyword>
<evidence type="ECO:0000259" key="6">
    <source>
        <dbReference type="PROSITE" id="PS50850"/>
    </source>
</evidence>
<feature type="transmembrane region" description="Helical" evidence="5">
    <location>
        <begin position="400"/>
        <end position="419"/>
    </location>
</feature>
<dbReference type="InterPro" id="IPR020846">
    <property type="entry name" value="MFS_dom"/>
</dbReference>
<name>A0A6P8FM97_CLUHA</name>
<dbReference type="Gene3D" id="1.20.1250.20">
    <property type="entry name" value="MFS general substrate transporter like domains"/>
    <property type="match status" value="1"/>
</dbReference>
<dbReference type="SUPFAM" id="SSF103473">
    <property type="entry name" value="MFS general substrate transporter"/>
    <property type="match status" value="1"/>
</dbReference>
<proteinExistence type="predicted"/>
<dbReference type="GO" id="GO:0016020">
    <property type="term" value="C:membrane"/>
    <property type="evidence" value="ECO:0007669"/>
    <property type="project" value="UniProtKB-SubCell"/>
</dbReference>
<sequence length="556" mass="61799">MGDYDDDTAFLGLRGPFFVITFLLLNAICISTGFAGLYFVFVGATPPHHCLVPEGNLSEAWRAAIIPSQVVDGQAEQSMCSRYRLDVVKNYSAHGQGPGVDVNVTDIEQEPCVDGWIYSTDIYQSTIVTEWDLVCDNEWKTPLASSTLFIGFLIGSLISGQLSDRFGRKKIVFLSLTGQVLSMLIQSFSPSWLVFCLIYVLVGAFQISLYITTFVLGTEVLSKSLRVIFTTLGVFLHSCIGYMLLPWFAFGMRDWRPLLQILSGIMFVYIPLWWFVPESPRWLLTRGRVAEAEAIMRDAARRNGVTAPEVIFKEQQVEKSDTGNTKSYNMLDILRISKVRTTTFLCLLLWLSTNMGYYGLSLNTSNLSGDPYLNCFLSALSEVPAYIVSSILLKTCPRRPLLTVFLFIGGGFLLLIQLIPDNLHGLAIALEMLGKFAFTMSFTVVYAYTAEIYPTVLRNVGMGMCSSAARIGSITAPFIIYMGTINKYLPYILIGSMTLGSSVVNLFLPETFGRELPESVEHMQKCRGLCQQRKSADNCPEAGDADKCAVLNQSKL</sequence>
<feature type="transmembrane region" description="Helical" evidence="5">
    <location>
        <begin position="371"/>
        <end position="393"/>
    </location>
</feature>
<dbReference type="GO" id="GO:0022857">
    <property type="term" value="F:transmembrane transporter activity"/>
    <property type="evidence" value="ECO:0007669"/>
    <property type="project" value="InterPro"/>
</dbReference>
<feature type="transmembrane region" description="Helical" evidence="5">
    <location>
        <begin position="171"/>
        <end position="186"/>
    </location>
</feature>
<evidence type="ECO:0000256" key="3">
    <source>
        <dbReference type="ARBA" id="ARBA00022989"/>
    </source>
</evidence>
<reference evidence="8" key="1">
    <citation type="submission" date="2025-08" db="UniProtKB">
        <authorList>
            <consortium name="RefSeq"/>
        </authorList>
    </citation>
    <scope>IDENTIFICATION</scope>
</reference>
<evidence type="ECO:0000256" key="1">
    <source>
        <dbReference type="ARBA" id="ARBA00004141"/>
    </source>
</evidence>
<feature type="transmembrane region" description="Helical" evidence="5">
    <location>
        <begin position="227"/>
        <end position="245"/>
    </location>
</feature>
<evidence type="ECO:0000313" key="8">
    <source>
        <dbReference type="RefSeq" id="XP_031427334.1"/>
    </source>
</evidence>
<evidence type="ECO:0000256" key="2">
    <source>
        <dbReference type="ARBA" id="ARBA00022692"/>
    </source>
</evidence>
<dbReference type="GeneID" id="116221423"/>
<dbReference type="PROSITE" id="PS50850">
    <property type="entry name" value="MFS"/>
    <property type="match status" value="1"/>
</dbReference>